<sequence length="68" mass="7085">MKFTKSSLVCLVVSLCIALTSAQFFGGFPRSGNSLAQLTGDFGGPTAFAGIPSGGRDPRENRGNLILH</sequence>
<feature type="chain" id="PRO_5016357946" evidence="2">
    <location>
        <begin position="23"/>
        <end position="68"/>
    </location>
</feature>
<feature type="region of interest" description="Disordered" evidence="1">
    <location>
        <begin position="49"/>
        <end position="68"/>
    </location>
</feature>
<organism evidence="3">
    <name type="scientific">Culicoides sonorensis</name>
    <name type="common">Biting midge</name>
    <dbReference type="NCBI Taxonomy" id="179676"/>
    <lineage>
        <taxon>Eukaryota</taxon>
        <taxon>Metazoa</taxon>
        <taxon>Ecdysozoa</taxon>
        <taxon>Arthropoda</taxon>
        <taxon>Hexapoda</taxon>
        <taxon>Insecta</taxon>
        <taxon>Pterygota</taxon>
        <taxon>Neoptera</taxon>
        <taxon>Endopterygota</taxon>
        <taxon>Diptera</taxon>
        <taxon>Nematocera</taxon>
        <taxon>Chironomoidea</taxon>
        <taxon>Ceratopogonidae</taxon>
        <taxon>Ceratopogoninae</taxon>
        <taxon>Culicoides</taxon>
        <taxon>Monoculicoides</taxon>
    </lineage>
</organism>
<evidence type="ECO:0000313" key="3">
    <source>
        <dbReference type="EMBL" id="SSX26575.1"/>
    </source>
</evidence>
<evidence type="ECO:0000256" key="1">
    <source>
        <dbReference type="SAM" id="MobiDB-lite"/>
    </source>
</evidence>
<gene>
    <name evidence="3" type="primary">CSON013594</name>
</gene>
<feature type="signal peptide" evidence="2">
    <location>
        <begin position="1"/>
        <end position="22"/>
    </location>
</feature>
<proteinExistence type="predicted"/>
<reference evidence="3" key="1">
    <citation type="submission" date="2018-07" db="EMBL/GenBank/DDBJ databases">
        <authorList>
            <person name="Quirk P.G."/>
            <person name="Krulwich T.A."/>
        </authorList>
    </citation>
    <scope>NUCLEOTIDE SEQUENCE</scope>
</reference>
<dbReference type="AlphaFoldDB" id="A0A336M8N7"/>
<name>A0A336M8N7_CULSO</name>
<accession>A0A336M8N7</accession>
<keyword evidence="2" id="KW-0732">Signal</keyword>
<evidence type="ECO:0000256" key="2">
    <source>
        <dbReference type="SAM" id="SignalP"/>
    </source>
</evidence>
<dbReference type="EMBL" id="UFQT01000689">
    <property type="protein sequence ID" value="SSX26575.1"/>
    <property type="molecule type" value="Genomic_DNA"/>
</dbReference>
<protein>
    <submittedName>
        <fullName evidence="3">CSON013594 protein</fullName>
    </submittedName>
</protein>
<dbReference type="VEuPathDB" id="VectorBase:CSON013594"/>